<organism evidence="1">
    <name type="scientific">bioreactor metagenome</name>
    <dbReference type="NCBI Taxonomy" id="1076179"/>
    <lineage>
        <taxon>unclassified sequences</taxon>
        <taxon>metagenomes</taxon>
        <taxon>ecological metagenomes</taxon>
    </lineage>
</organism>
<dbReference type="AntiFam" id="ANF00133">
    <property type="entry name" value="Shadow ORF (opposite mccA)"/>
</dbReference>
<protein>
    <submittedName>
        <fullName evidence="1">Uncharacterized protein</fullName>
    </submittedName>
</protein>
<dbReference type="EMBL" id="VSSQ01052356">
    <property type="protein sequence ID" value="MPN06454.1"/>
    <property type="molecule type" value="Genomic_DNA"/>
</dbReference>
<gene>
    <name evidence="1" type="ORF">SDC9_153710</name>
</gene>
<reference evidence="1" key="1">
    <citation type="submission" date="2019-08" db="EMBL/GenBank/DDBJ databases">
        <authorList>
            <person name="Kucharzyk K."/>
            <person name="Murdoch R.W."/>
            <person name="Higgins S."/>
            <person name="Loffler F."/>
        </authorList>
    </citation>
    <scope>NUCLEOTIDE SEQUENCE</scope>
</reference>
<accession>A0A645F1F8</accession>
<dbReference type="AlphaFoldDB" id="A0A645F1F8"/>
<evidence type="ECO:0000313" key="1">
    <source>
        <dbReference type="EMBL" id="MPN06454.1"/>
    </source>
</evidence>
<name>A0A645F1F8_9ZZZZ</name>
<proteinExistence type="predicted"/>
<sequence length="150" mass="15687">MTALHGAVALAQINGIAVLVGHDLDLDMPRVLEELFHVHDRVAERGLRLGTGGGHGIEQGGFRVNHPHATSAAAAGCLDDHRVADSAGDLDDLLRILGQCAVRAGYAGDARRLHGVLGGHLVAHQADGVRAWANEDEAGLFHAFGEVGVF</sequence>
<comment type="caution">
    <text evidence="1">The sequence shown here is derived from an EMBL/GenBank/DDBJ whole genome shotgun (WGS) entry which is preliminary data.</text>
</comment>